<evidence type="ECO:0000256" key="5">
    <source>
        <dbReference type="SAM" id="MobiDB-lite"/>
    </source>
</evidence>
<evidence type="ECO:0000256" key="4">
    <source>
        <dbReference type="ARBA" id="ARBA00023319"/>
    </source>
</evidence>
<dbReference type="FunCoup" id="A0A5F8G519">
    <property type="interactions" value="3"/>
</dbReference>
<evidence type="ECO:0000313" key="8">
    <source>
        <dbReference type="Ensembl" id="ENSMODP00000042547.1"/>
    </source>
</evidence>
<evidence type="ECO:0000256" key="2">
    <source>
        <dbReference type="ARBA" id="ARBA00023157"/>
    </source>
</evidence>
<dbReference type="Gene3D" id="2.60.40.10">
    <property type="entry name" value="Immunoglobulins"/>
    <property type="match status" value="2"/>
</dbReference>
<feature type="compositionally biased region" description="Basic and acidic residues" evidence="5">
    <location>
        <begin position="1"/>
        <end position="16"/>
    </location>
</feature>
<dbReference type="SUPFAM" id="SSF48726">
    <property type="entry name" value="Immunoglobulin"/>
    <property type="match status" value="2"/>
</dbReference>
<dbReference type="FunFam" id="2.60.40.10:FF:000033">
    <property type="entry name" value="Killer cell immunoglobulin-like receptor"/>
    <property type="match status" value="2"/>
</dbReference>
<dbReference type="AlphaFoldDB" id="A0A5F8G519"/>
<dbReference type="InterPro" id="IPR003599">
    <property type="entry name" value="Ig_sub"/>
</dbReference>
<keyword evidence="6" id="KW-0472">Membrane</keyword>
<name>A0A5F8G519_MONDO</name>
<dbReference type="InterPro" id="IPR036179">
    <property type="entry name" value="Ig-like_dom_sf"/>
</dbReference>
<feature type="domain" description="Ig-like" evidence="7">
    <location>
        <begin position="151"/>
        <end position="233"/>
    </location>
</feature>
<dbReference type="PROSITE" id="PS50835">
    <property type="entry name" value="IG_LIKE"/>
    <property type="match status" value="2"/>
</dbReference>
<evidence type="ECO:0000313" key="9">
    <source>
        <dbReference type="Proteomes" id="UP000002280"/>
    </source>
</evidence>
<reference evidence="8" key="2">
    <citation type="submission" date="2025-08" db="UniProtKB">
        <authorList>
            <consortium name="Ensembl"/>
        </authorList>
    </citation>
    <scope>IDENTIFICATION</scope>
</reference>
<evidence type="ECO:0000259" key="7">
    <source>
        <dbReference type="PROSITE" id="PS50835"/>
    </source>
</evidence>
<keyword evidence="6" id="KW-0812">Transmembrane</keyword>
<proteinExistence type="predicted"/>
<dbReference type="GO" id="GO:0005886">
    <property type="term" value="C:plasma membrane"/>
    <property type="evidence" value="ECO:0000318"/>
    <property type="project" value="GO_Central"/>
</dbReference>
<dbReference type="Bgee" id="ENSMODG00000004349">
    <property type="expression patterns" value="Expressed in cerebellum and 15 other cell types or tissues"/>
</dbReference>
<dbReference type="SMART" id="SM00409">
    <property type="entry name" value="IG"/>
    <property type="match status" value="2"/>
</dbReference>
<keyword evidence="9" id="KW-1185">Reference proteome</keyword>
<dbReference type="PANTHER" id="PTHR11738">
    <property type="entry name" value="MHC CLASS I NK CELL RECEPTOR"/>
    <property type="match status" value="1"/>
</dbReference>
<dbReference type="InterPro" id="IPR050412">
    <property type="entry name" value="Ig-like_Receptors_ImmuneReg"/>
</dbReference>
<feature type="region of interest" description="Disordered" evidence="5">
    <location>
        <begin position="1"/>
        <end position="47"/>
    </location>
</feature>
<dbReference type="Ensembl" id="ENSMODT00000057835.1">
    <property type="protein sequence ID" value="ENSMODP00000042547.1"/>
    <property type="gene ID" value="ENSMODG00000004349.4"/>
</dbReference>
<evidence type="ECO:0000256" key="1">
    <source>
        <dbReference type="ARBA" id="ARBA00022737"/>
    </source>
</evidence>
<sequence length="295" mass="32115">MGLNYAKEKESQELKKQLNGPWTQKGDQGLTKGAREGSSECPLPSGPWPKPSLWAQPGLVVVPGTDVTLWCSRPKLLSPQEKNFTLWKAGRQQPLQNRSSAQAWTGFLLSSVGLEDAGSYRCAYGEPRGSARDSEPSDALELMVTGSLPKPSLSALPSLVVEPGTHLTLQCRQPLQSPLWGVTFALLKAGTPQPLQSQSPAGTSAVFPLLSVRAQDAGNYSCIYHGKEGSQVSEPSEVLEIWVTDSIEKDYTMENLIQIGLATLILIILGFILGDACNDWRRSEDKSSKRDPRLE</sequence>
<dbReference type="Proteomes" id="UP000002280">
    <property type="component" value="Chromosome 4"/>
</dbReference>
<keyword evidence="6" id="KW-1133">Transmembrane helix</keyword>
<dbReference type="PANTHER" id="PTHR11738:SF157">
    <property type="entry name" value="T-CELL-INTERACTING, ACTIVATING RECEPTOR ON MYELOID CELLS PROTEIN 1"/>
    <property type="match status" value="1"/>
</dbReference>
<dbReference type="InterPro" id="IPR013783">
    <property type="entry name" value="Ig-like_fold"/>
</dbReference>
<evidence type="ECO:0000256" key="3">
    <source>
        <dbReference type="ARBA" id="ARBA00023180"/>
    </source>
</evidence>
<feature type="domain" description="Ig-like" evidence="7">
    <location>
        <begin position="49"/>
        <end position="122"/>
    </location>
</feature>
<reference evidence="8" key="3">
    <citation type="submission" date="2025-09" db="UniProtKB">
        <authorList>
            <consortium name="Ensembl"/>
        </authorList>
    </citation>
    <scope>IDENTIFICATION</scope>
</reference>
<dbReference type="Pfam" id="PF13895">
    <property type="entry name" value="Ig_2"/>
    <property type="match status" value="2"/>
</dbReference>
<keyword evidence="3" id="KW-0325">Glycoprotein</keyword>
<dbReference type="GeneTree" id="ENSGT01150000286974"/>
<feature type="transmembrane region" description="Helical" evidence="6">
    <location>
        <begin position="256"/>
        <end position="277"/>
    </location>
</feature>
<keyword evidence="4" id="KW-0393">Immunoglobulin domain</keyword>
<accession>A0A5F8G519</accession>
<dbReference type="InterPro" id="IPR007110">
    <property type="entry name" value="Ig-like_dom"/>
</dbReference>
<dbReference type="InParanoid" id="A0A5F8G519"/>
<dbReference type="GO" id="GO:0002764">
    <property type="term" value="P:immune response-regulating signaling pathway"/>
    <property type="evidence" value="ECO:0000318"/>
    <property type="project" value="GO_Central"/>
</dbReference>
<organism evidence="8 9">
    <name type="scientific">Monodelphis domestica</name>
    <name type="common">Gray short-tailed opossum</name>
    <dbReference type="NCBI Taxonomy" id="13616"/>
    <lineage>
        <taxon>Eukaryota</taxon>
        <taxon>Metazoa</taxon>
        <taxon>Chordata</taxon>
        <taxon>Craniata</taxon>
        <taxon>Vertebrata</taxon>
        <taxon>Euteleostomi</taxon>
        <taxon>Mammalia</taxon>
        <taxon>Metatheria</taxon>
        <taxon>Didelphimorphia</taxon>
        <taxon>Didelphidae</taxon>
        <taxon>Monodelphis</taxon>
    </lineage>
</organism>
<reference evidence="8 9" key="1">
    <citation type="journal article" date="2007" name="Nature">
        <title>Genome of the marsupial Monodelphis domestica reveals innovation in non-coding sequences.</title>
        <authorList>
            <person name="Mikkelsen T.S."/>
            <person name="Wakefield M.J."/>
            <person name="Aken B."/>
            <person name="Amemiya C.T."/>
            <person name="Chang J.L."/>
            <person name="Duke S."/>
            <person name="Garber M."/>
            <person name="Gentles A.J."/>
            <person name="Goodstadt L."/>
            <person name="Heger A."/>
            <person name="Jurka J."/>
            <person name="Kamal M."/>
            <person name="Mauceli E."/>
            <person name="Searle S.M."/>
            <person name="Sharpe T."/>
            <person name="Baker M.L."/>
            <person name="Batzer M.A."/>
            <person name="Benos P.V."/>
            <person name="Belov K."/>
            <person name="Clamp M."/>
            <person name="Cook A."/>
            <person name="Cuff J."/>
            <person name="Das R."/>
            <person name="Davidow L."/>
            <person name="Deakin J.E."/>
            <person name="Fazzari M.J."/>
            <person name="Glass J.L."/>
            <person name="Grabherr M."/>
            <person name="Greally J.M."/>
            <person name="Gu W."/>
            <person name="Hore T.A."/>
            <person name="Huttley G.A."/>
            <person name="Kleber M."/>
            <person name="Jirtle R.L."/>
            <person name="Koina E."/>
            <person name="Lee J.T."/>
            <person name="Mahony S."/>
            <person name="Marra M.A."/>
            <person name="Miller R.D."/>
            <person name="Nicholls R.D."/>
            <person name="Oda M."/>
            <person name="Papenfuss A.T."/>
            <person name="Parra Z.E."/>
            <person name="Pollock D.D."/>
            <person name="Ray D.A."/>
            <person name="Schein J.E."/>
            <person name="Speed T.P."/>
            <person name="Thompson K."/>
            <person name="VandeBerg J.L."/>
            <person name="Wade C.M."/>
            <person name="Walker J.A."/>
            <person name="Waters P.D."/>
            <person name="Webber C."/>
            <person name="Weidman J.R."/>
            <person name="Xie X."/>
            <person name="Zody M.C."/>
            <person name="Baldwin J."/>
            <person name="Abdouelleil A."/>
            <person name="Abdulkadir J."/>
            <person name="Abebe A."/>
            <person name="Abera B."/>
            <person name="Abreu J."/>
            <person name="Acer S.C."/>
            <person name="Aftuck L."/>
            <person name="Alexander A."/>
            <person name="An P."/>
            <person name="Anderson E."/>
            <person name="Anderson S."/>
            <person name="Arachi H."/>
            <person name="Azer M."/>
            <person name="Bachantsang P."/>
            <person name="Barry A."/>
            <person name="Bayul T."/>
            <person name="Berlin A."/>
            <person name="Bessette D."/>
            <person name="Bloom T."/>
            <person name="Bloom T."/>
            <person name="Boguslavskiy L."/>
            <person name="Bonnet C."/>
            <person name="Boukhgalter B."/>
            <person name="Bourzgui I."/>
            <person name="Brown A."/>
            <person name="Cahill P."/>
            <person name="Channer S."/>
            <person name="Cheshatsang Y."/>
            <person name="Chuda L."/>
            <person name="Citroen M."/>
            <person name="Collymore A."/>
            <person name="Cooke P."/>
            <person name="Costello M."/>
            <person name="D'Aco K."/>
            <person name="Daza R."/>
            <person name="De Haan G."/>
            <person name="DeGray S."/>
            <person name="DeMaso C."/>
            <person name="Dhargay N."/>
            <person name="Dooley K."/>
            <person name="Dooley E."/>
            <person name="Doricent M."/>
            <person name="Dorje P."/>
            <person name="Dorjee K."/>
            <person name="Dupes A."/>
            <person name="Elong R."/>
            <person name="Falk J."/>
            <person name="Farina A."/>
            <person name="Faro S."/>
            <person name="Ferguson D."/>
            <person name="Fisher S."/>
            <person name="Foley C.D."/>
            <person name="Franke A."/>
            <person name="Friedrich D."/>
            <person name="Gadbois L."/>
            <person name="Gearin G."/>
            <person name="Gearin C.R."/>
            <person name="Giannoukos G."/>
            <person name="Goode T."/>
            <person name="Graham J."/>
            <person name="Grandbois E."/>
            <person name="Grewal S."/>
            <person name="Gyaltsen K."/>
            <person name="Hafez N."/>
            <person name="Hagos B."/>
            <person name="Hall J."/>
            <person name="Henson C."/>
            <person name="Hollinger A."/>
            <person name="Honan T."/>
            <person name="Huard M.D."/>
            <person name="Hughes L."/>
            <person name="Hurhula B."/>
            <person name="Husby M.E."/>
            <person name="Kamat A."/>
            <person name="Kanga B."/>
            <person name="Kashin S."/>
            <person name="Khazanovich D."/>
            <person name="Kisner P."/>
            <person name="Lance K."/>
            <person name="Lara M."/>
            <person name="Lee W."/>
            <person name="Lennon N."/>
            <person name="Letendre F."/>
            <person name="LeVine R."/>
            <person name="Lipovsky A."/>
            <person name="Liu X."/>
            <person name="Liu J."/>
            <person name="Liu S."/>
            <person name="Lokyitsang T."/>
            <person name="Lokyitsang Y."/>
            <person name="Lubonja R."/>
            <person name="Lui A."/>
            <person name="MacDonald P."/>
            <person name="Magnisalis V."/>
            <person name="Maru K."/>
            <person name="Matthews C."/>
            <person name="McCusker W."/>
            <person name="McDonough S."/>
            <person name="Mehta T."/>
            <person name="Meldrim J."/>
            <person name="Meneus L."/>
            <person name="Mihai O."/>
            <person name="Mihalev A."/>
            <person name="Mihova T."/>
            <person name="Mittelman R."/>
            <person name="Mlenga V."/>
            <person name="Montmayeur A."/>
            <person name="Mulrain L."/>
            <person name="Navidi A."/>
            <person name="Naylor J."/>
            <person name="Negash T."/>
            <person name="Nguyen T."/>
            <person name="Nguyen N."/>
            <person name="Nicol R."/>
            <person name="Norbu C."/>
            <person name="Norbu N."/>
            <person name="Novod N."/>
            <person name="O'Neill B."/>
            <person name="Osman S."/>
            <person name="Markiewicz E."/>
            <person name="Oyono O.L."/>
            <person name="Patti C."/>
            <person name="Phunkhang P."/>
            <person name="Pierre F."/>
            <person name="Priest M."/>
            <person name="Raghuraman S."/>
            <person name="Rege F."/>
            <person name="Reyes R."/>
            <person name="Rise C."/>
            <person name="Rogov P."/>
            <person name="Ross K."/>
            <person name="Ryan E."/>
            <person name="Settipalli S."/>
            <person name="Shea T."/>
            <person name="Sherpa N."/>
            <person name="Shi L."/>
            <person name="Shih D."/>
            <person name="Sparrow T."/>
            <person name="Spaulding J."/>
            <person name="Stalker J."/>
            <person name="Stange-Thomann N."/>
            <person name="Stavropoulos S."/>
            <person name="Stone C."/>
            <person name="Strader C."/>
            <person name="Tesfaye S."/>
            <person name="Thomson T."/>
            <person name="Thoulutsang Y."/>
            <person name="Thoulutsang D."/>
            <person name="Topham K."/>
            <person name="Topping I."/>
            <person name="Tsamla T."/>
            <person name="Vassiliev H."/>
            <person name="Vo A."/>
            <person name="Wangchuk T."/>
            <person name="Wangdi T."/>
            <person name="Weiand M."/>
            <person name="Wilkinson J."/>
            <person name="Wilson A."/>
            <person name="Yadav S."/>
            <person name="Young G."/>
            <person name="Yu Q."/>
            <person name="Zembek L."/>
            <person name="Zhong D."/>
            <person name="Zimmer A."/>
            <person name="Zwirko Z."/>
            <person name="Jaffe D.B."/>
            <person name="Alvarez P."/>
            <person name="Brockman W."/>
            <person name="Butler J."/>
            <person name="Chin C."/>
            <person name="Gnerre S."/>
            <person name="MacCallum I."/>
            <person name="Graves J.A."/>
            <person name="Ponting C.P."/>
            <person name="Breen M."/>
            <person name="Samollow P.B."/>
            <person name="Lander E.S."/>
            <person name="Lindblad-Toh K."/>
        </authorList>
    </citation>
    <scope>NUCLEOTIDE SEQUENCE [LARGE SCALE GENOMIC DNA]</scope>
</reference>
<protein>
    <recommendedName>
        <fullName evidence="7">Ig-like domain-containing protein</fullName>
    </recommendedName>
</protein>
<evidence type="ECO:0000256" key="6">
    <source>
        <dbReference type="SAM" id="Phobius"/>
    </source>
</evidence>
<keyword evidence="2" id="KW-1015">Disulfide bond</keyword>
<dbReference type="OMA" id="TTICCSC"/>
<keyword evidence="1" id="KW-0677">Repeat</keyword>